<dbReference type="PROSITE" id="PS51782">
    <property type="entry name" value="LYSM"/>
    <property type="match status" value="1"/>
</dbReference>
<name>A0A6J7C6K4_9ZZZZ</name>
<accession>A0A6J7C6K4</accession>
<organism evidence="5">
    <name type="scientific">freshwater metagenome</name>
    <dbReference type="NCBI Taxonomy" id="449393"/>
    <lineage>
        <taxon>unclassified sequences</taxon>
        <taxon>metagenomes</taxon>
        <taxon>ecological metagenomes</taxon>
    </lineage>
</organism>
<evidence type="ECO:0000313" key="5">
    <source>
        <dbReference type="EMBL" id="CAB4853330.1"/>
    </source>
</evidence>
<dbReference type="EMBL" id="CAFBMT010000001">
    <property type="protein sequence ID" value="CAB4909474.1"/>
    <property type="molecule type" value="Genomic_DNA"/>
</dbReference>
<dbReference type="InterPro" id="IPR036779">
    <property type="entry name" value="LysM_dom_sf"/>
</dbReference>
<dbReference type="Pfam" id="PF01476">
    <property type="entry name" value="LysM"/>
    <property type="match status" value="1"/>
</dbReference>
<gene>
    <name evidence="4" type="ORF">UFOPK2656_00292</name>
    <name evidence="5" type="ORF">UFOPK3267_02858</name>
    <name evidence="6" type="ORF">UFOPK3651_00060</name>
    <name evidence="7" type="ORF">UFOPK3931_02490</name>
    <name evidence="3" type="ORF">UFOPK4189_00289</name>
</gene>
<keyword evidence="1" id="KW-0472">Membrane</keyword>
<evidence type="ECO:0000259" key="2">
    <source>
        <dbReference type="PROSITE" id="PS51782"/>
    </source>
</evidence>
<dbReference type="CDD" id="cd00118">
    <property type="entry name" value="LysM"/>
    <property type="match status" value="1"/>
</dbReference>
<evidence type="ECO:0000313" key="3">
    <source>
        <dbReference type="EMBL" id="CAB4362513.1"/>
    </source>
</evidence>
<dbReference type="EMBL" id="CAEZYF010000002">
    <property type="protein sequence ID" value="CAB4705139.1"/>
    <property type="molecule type" value="Genomic_DNA"/>
</dbReference>
<dbReference type="EMBL" id="CAFBIY010000236">
    <property type="protein sequence ID" value="CAB4853330.1"/>
    <property type="molecule type" value="Genomic_DNA"/>
</dbReference>
<dbReference type="AlphaFoldDB" id="A0A6J7C6K4"/>
<dbReference type="InterPro" id="IPR018392">
    <property type="entry name" value="LysM"/>
</dbReference>
<dbReference type="EMBL" id="CAESGF010000002">
    <property type="protein sequence ID" value="CAB4362513.1"/>
    <property type="molecule type" value="Genomic_DNA"/>
</dbReference>
<dbReference type="EMBL" id="CAFBOL010000087">
    <property type="protein sequence ID" value="CAB5005486.1"/>
    <property type="molecule type" value="Genomic_DNA"/>
</dbReference>
<dbReference type="Gene3D" id="3.10.350.10">
    <property type="entry name" value="LysM domain"/>
    <property type="match status" value="1"/>
</dbReference>
<keyword evidence="1" id="KW-1133">Transmembrane helix</keyword>
<dbReference type="SUPFAM" id="SSF54106">
    <property type="entry name" value="LysM domain"/>
    <property type="match status" value="1"/>
</dbReference>
<reference evidence="5" key="1">
    <citation type="submission" date="2020-05" db="EMBL/GenBank/DDBJ databases">
        <authorList>
            <person name="Chiriac C."/>
            <person name="Salcher M."/>
            <person name="Ghai R."/>
            <person name="Kavagutti S V."/>
        </authorList>
    </citation>
    <scope>NUCLEOTIDE SEQUENCE</scope>
</reference>
<evidence type="ECO:0000256" key="1">
    <source>
        <dbReference type="SAM" id="Phobius"/>
    </source>
</evidence>
<proteinExistence type="predicted"/>
<evidence type="ECO:0000313" key="4">
    <source>
        <dbReference type="EMBL" id="CAB4705139.1"/>
    </source>
</evidence>
<sequence>MASTAASLAPYTVVVPSRMAAGRPSVQIFVRRRLLVSLVLVAIVVVVWLGAGSVLANREGDPASASTVRPASSTHVYVARSGDTLWSIAQRFHEQYSQANYLDALISINHGSSVQIGQAITLP</sequence>
<evidence type="ECO:0000313" key="6">
    <source>
        <dbReference type="EMBL" id="CAB4909474.1"/>
    </source>
</evidence>
<keyword evidence="1" id="KW-0812">Transmembrane</keyword>
<protein>
    <submittedName>
        <fullName evidence="5">Unannotated protein</fullName>
    </submittedName>
</protein>
<feature type="transmembrane region" description="Helical" evidence="1">
    <location>
        <begin position="36"/>
        <end position="56"/>
    </location>
</feature>
<evidence type="ECO:0000313" key="7">
    <source>
        <dbReference type="EMBL" id="CAB5005486.1"/>
    </source>
</evidence>
<feature type="domain" description="LysM" evidence="2">
    <location>
        <begin position="75"/>
        <end position="122"/>
    </location>
</feature>